<evidence type="ECO:0000313" key="3">
    <source>
        <dbReference type="Proteomes" id="UP000816034"/>
    </source>
</evidence>
<dbReference type="Pfam" id="PF00498">
    <property type="entry name" value="FHA"/>
    <property type="match status" value="1"/>
</dbReference>
<dbReference type="EMBL" id="PYSW02000046">
    <property type="protein sequence ID" value="KAG2374287.1"/>
    <property type="molecule type" value="Genomic_DNA"/>
</dbReference>
<comment type="caution">
    <text evidence="2">The sequence shown here is derived from an EMBL/GenBank/DDBJ whole genome shotgun (WGS) entry which is preliminary data.</text>
</comment>
<dbReference type="RefSeq" id="XP_044543461.1">
    <property type="nucleotide sequence ID" value="XM_044686447.1"/>
</dbReference>
<dbReference type="InterPro" id="IPR000253">
    <property type="entry name" value="FHA_dom"/>
</dbReference>
<dbReference type="GeneID" id="68103311"/>
<protein>
    <recommendedName>
        <fullName evidence="1">FHA domain-containing protein</fullName>
    </recommendedName>
</protein>
<name>A0AA88KIV3_NAELO</name>
<feature type="domain" description="FHA" evidence="1">
    <location>
        <begin position="35"/>
        <end position="94"/>
    </location>
</feature>
<reference evidence="2 3" key="1">
    <citation type="journal article" date="2018" name="BMC Genomics">
        <title>The genome of Naegleria lovaniensis, the basis for a comparative approach to unravel pathogenicity factors of the human pathogenic amoeba N. fowleri.</title>
        <authorList>
            <person name="Liechti N."/>
            <person name="Schurch N."/>
            <person name="Bruggmann R."/>
            <person name="Wittwer M."/>
        </authorList>
    </citation>
    <scope>NUCLEOTIDE SEQUENCE [LARGE SCALE GENOMIC DNA]</scope>
    <source>
        <strain evidence="2 3">ATCC 30569</strain>
    </source>
</reference>
<dbReference type="PROSITE" id="PS50006">
    <property type="entry name" value="FHA_DOMAIN"/>
    <property type="match status" value="1"/>
</dbReference>
<gene>
    <name evidence="2" type="ORF">C9374_010857</name>
</gene>
<dbReference type="InterPro" id="IPR008984">
    <property type="entry name" value="SMAD_FHA_dom_sf"/>
</dbReference>
<evidence type="ECO:0000313" key="2">
    <source>
        <dbReference type="EMBL" id="KAG2374287.1"/>
    </source>
</evidence>
<dbReference type="Proteomes" id="UP000816034">
    <property type="component" value="Unassembled WGS sequence"/>
</dbReference>
<accession>A0AA88KIV3</accession>
<keyword evidence="3" id="KW-1185">Reference proteome</keyword>
<evidence type="ECO:0000259" key="1">
    <source>
        <dbReference type="PROSITE" id="PS50006"/>
    </source>
</evidence>
<proteinExistence type="predicted"/>
<organism evidence="2 3">
    <name type="scientific">Naegleria lovaniensis</name>
    <name type="common">Amoeba</name>
    <dbReference type="NCBI Taxonomy" id="51637"/>
    <lineage>
        <taxon>Eukaryota</taxon>
        <taxon>Discoba</taxon>
        <taxon>Heterolobosea</taxon>
        <taxon>Tetramitia</taxon>
        <taxon>Eutetramitia</taxon>
        <taxon>Vahlkampfiidae</taxon>
        <taxon>Naegleria</taxon>
    </lineage>
</organism>
<dbReference type="AlphaFoldDB" id="A0AA88KIV3"/>
<sequence>MTQSIQSSHSFRLIPIDQQQQNVTNSESIIHSGYVVIGRGSCPDDLDNSQFYSIGEGETRVSHKHCSIIYDSSRDQFFLLNHSKNGTWSRNGNQKVQFEPAQLEDTERFYLEKDNKCGFVFKRE</sequence>
<dbReference type="Gene3D" id="2.60.200.20">
    <property type="match status" value="1"/>
</dbReference>
<dbReference type="SUPFAM" id="SSF49879">
    <property type="entry name" value="SMAD/FHA domain"/>
    <property type="match status" value="1"/>
</dbReference>